<dbReference type="GO" id="GO:0016987">
    <property type="term" value="F:sigma factor activity"/>
    <property type="evidence" value="ECO:0007669"/>
    <property type="project" value="UniProtKB-KW"/>
</dbReference>
<dbReference type="Pfam" id="PF08281">
    <property type="entry name" value="Sigma70_r4_2"/>
    <property type="match status" value="1"/>
</dbReference>
<evidence type="ECO:0000256" key="1">
    <source>
        <dbReference type="ARBA" id="ARBA00010641"/>
    </source>
</evidence>
<keyword evidence="2" id="KW-0805">Transcription regulation</keyword>
<dbReference type="Gene3D" id="1.10.1740.10">
    <property type="match status" value="1"/>
</dbReference>
<name>A0A261TPD3_9BORD</name>
<evidence type="ECO:0000256" key="4">
    <source>
        <dbReference type="ARBA" id="ARBA00023163"/>
    </source>
</evidence>
<feature type="domain" description="RNA polymerase sigma-70 region 2" evidence="5">
    <location>
        <begin position="17"/>
        <end position="84"/>
    </location>
</feature>
<dbReference type="InterPro" id="IPR036388">
    <property type="entry name" value="WH-like_DNA-bd_sf"/>
</dbReference>
<accession>A0A261TPD3</accession>
<dbReference type="Gene3D" id="1.10.10.10">
    <property type="entry name" value="Winged helix-like DNA-binding domain superfamily/Winged helix DNA-binding domain"/>
    <property type="match status" value="1"/>
</dbReference>
<dbReference type="RefSeq" id="WP_094823607.1">
    <property type="nucleotide sequence ID" value="NZ_NEVO01000016.1"/>
</dbReference>
<dbReference type="InterPro" id="IPR013249">
    <property type="entry name" value="RNA_pol_sigma70_r4_t2"/>
</dbReference>
<evidence type="ECO:0000256" key="2">
    <source>
        <dbReference type="ARBA" id="ARBA00023015"/>
    </source>
</evidence>
<comment type="similarity">
    <text evidence="1">Belongs to the sigma-70 factor family. ECF subfamily.</text>
</comment>
<reference evidence="7 8" key="1">
    <citation type="submission" date="2017-05" db="EMBL/GenBank/DDBJ databases">
        <title>Complete and WGS of Bordetella genogroups.</title>
        <authorList>
            <person name="Spilker T."/>
            <person name="LiPuma J."/>
        </authorList>
    </citation>
    <scope>NUCLEOTIDE SEQUENCE [LARGE SCALE GENOMIC DNA]</scope>
    <source>
        <strain evidence="7 8">AU9919</strain>
    </source>
</reference>
<dbReference type="AlphaFoldDB" id="A0A261TPD3"/>
<dbReference type="EMBL" id="NEVQ01000022">
    <property type="protein sequence ID" value="OZI50880.1"/>
    <property type="molecule type" value="Genomic_DNA"/>
</dbReference>
<evidence type="ECO:0000313" key="7">
    <source>
        <dbReference type="EMBL" id="OZI50880.1"/>
    </source>
</evidence>
<dbReference type="GO" id="GO:0003677">
    <property type="term" value="F:DNA binding"/>
    <property type="evidence" value="ECO:0007669"/>
    <property type="project" value="InterPro"/>
</dbReference>
<dbReference type="PANTHER" id="PTHR43133:SF63">
    <property type="entry name" value="RNA POLYMERASE SIGMA FACTOR FECI-RELATED"/>
    <property type="match status" value="1"/>
</dbReference>
<dbReference type="InterPro" id="IPR014284">
    <property type="entry name" value="RNA_pol_sigma-70_dom"/>
</dbReference>
<comment type="caution">
    <text evidence="7">The sequence shown here is derived from an EMBL/GenBank/DDBJ whole genome shotgun (WGS) entry which is preliminary data.</text>
</comment>
<feature type="domain" description="RNA polymerase sigma factor 70 region 4 type 2" evidence="6">
    <location>
        <begin position="116"/>
        <end position="168"/>
    </location>
</feature>
<dbReference type="InterPro" id="IPR007627">
    <property type="entry name" value="RNA_pol_sigma70_r2"/>
</dbReference>
<dbReference type="OrthoDB" id="8536462at2"/>
<dbReference type="NCBIfam" id="TIGR02937">
    <property type="entry name" value="sigma70-ECF"/>
    <property type="match status" value="1"/>
</dbReference>
<keyword evidence="3" id="KW-0731">Sigma factor</keyword>
<proteinExistence type="inferred from homology"/>
<gene>
    <name evidence="7" type="ORF">CAL20_23970</name>
</gene>
<dbReference type="Pfam" id="PF04542">
    <property type="entry name" value="Sigma70_r2"/>
    <property type="match status" value="1"/>
</dbReference>
<dbReference type="InterPro" id="IPR013325">
    <property type="entry name" value="RNA_pol_sigma_r2"/>
</dbReference>
<sequence>MSAAPLPYASPPSVDTLYAEHHSWLRTWLQRRLGNAADAADMAHEAFLRLIMKPAPRGFHSPLEARAYLRSMAQGMCINLWRRREIEQAWLDTLAAQPQDAAPSAERQAIVLEALHEIATLLHDLSAKAAQAFLMSTVCGMTASEVGSELGVSSRMVRKYVAQAMLRCMQAHAAQTTAELRTSRAA</sequence>
<dbReference type="Proteomes" id="UP000216885">
    <property type="component" value="Unassembled WGS sequence"/>
</dbReference>
<evidence type="ECO:0000259" key="5">
    <source>
        <dbReference type="Pfam" id="PF04542"/>
    </source>
</evidence>
<organism evidence="7 8">
    <name type="scientific">Bordetella genomosp. 4</name>
    <dbReference type="NCBI Taxonomy" id="463044"/>
    <lineage>
        <taxon>Bacteria</taxon>
        <taxon>Pseudomonadati</taxon>
        <taxon>Pseudomonadota</taxon>
        <taxon>Betaproteobacteria</taxon>
        <taxon>Burkholderiales</taxon>
        <taxon>Alcaligenaceae</taxon>
        <taxon>Bordetella</taxon>
    </lineage>
</organism>
<protein>
    <submittedName>
        <fullName evidence="7">RNA polymerase subunit sigma</fullName>
    </submittedName>
</protein>
<dbReference type="GO" id="GO:0006352">
    <property type="term" value="P:DNA-templated transcription initiation"/>
    <property type="evidence" value="ECO:0007669"/>
    <property type="project" value="InterPro"/>
</dbReference>
<dbReference type="InterPro" id="IPR039425">
    <property type="entry name" value="RNA_pol_sigma-70-like"/>
</dbReference>
<dbReference type="InterPro" id="IPR013324">
    <property type="entry name" value="RNA_pol_sigma_r3/r4-like"/>
</dbReference>
<evidence type="ECO:0000259" key="6">
    <source>
        <dbReference type="Pfam" id="PF08281"/>
    </source>
</evidence>
<evidence type="ECO:0000313" key="8">
    <source>
        <dbReference type="Proteomes" id="UP000216885"/>
    </source>
</evidence>
<keyword evidence="4" id="KW-0804">Transcription</keyword>
<dbReference type="SUPFAM" id="SSF88946">
    <property type="entry name" value="Sigma2 domain of RNA polymerase sigma factors"/>
    <property type="match status" value="1"/>
</dbReference>
<evidence type="ECO:0000256" key="3">
    <source>
        <dbReference type="ARBA" id="ARBA00023082"/>
    </source>
</evidence>
<dbReference type="PANTHER" id="PTHR43133">
    <property type="entry name" value="RNA POLYMERASE ECF-TYPE SIGMA FACTO"/>
    <property type="match status" value="1"/>
</dbReference>
<keyword evidence="8" id="KW-1185">Reference proteome</keyword>
<dbReference type="SUPFAM" id="SSF88659">
    <property type="entry name" value="Sigma3 and sigma4 domains of RNA polymerase sigma factors"/>
    <property type="match status" value="1"/>
</dbReference>